<gene>
    <name evidence="2" type="ORF">JR316_011022</name>
</gene>
<dbReference type="SUPFAM" id="SSF49503">
    <property type="entry name" value="Cupredoxins"/>
    <property type="match status" value="1"/>
</dbReference>
<sequence>MLFTASFLSLAAAAVAQTVVNVTVGFTASDPGGIFQFKPNNFNATNGTVINFQFTGAPGNHSVTQAAFNDPCNPLKGGFDSGWVFVPSAPSPVPQWNLTITDASKPIWFFCKQLLPSPHCGAGMVGAINAPTTGNTFAAFQKAAQSAGQNAASVGQGINGLVGVGASASADVGPVASGVTVIALSTTIAGSAPAGTQTAPAPSGSAGGKSGATNVAANSLLALGAAALGFVLV</sequence>
<proteinExistence type="predicted"/>
<name>A0A8H7XPS8_PSICU</name>
<feature type="chain" id="PRO_5034324432" description="Extracellular serine-rich protein" evidence="1">
    <location>
        <begin position="17"/>
        <end position="233"/>
    </location>
</feature>
<organism evidence="2">
    <name type="scientific">Psilocybe cubensis</name>
    <name type="common">Psychedelic mushroom</name>
    <name type="synonym">Stropharia cubensis</name>
    <dbReference type="NCBI Taxonomy" id="181762"/>
    <lineage>
        <taxon>Eukaryota</taxon>
        <taxon>Fungi</taxon>
        <taxon>Dikarya</taxon>
        <taxon>Basidiomycota</taxon>
        <taxon>Agaricomycotina</taxon>
        <taxon>Agaricomycetes</taxon>
        <taxon>Agaricomycetidae</taxon>
        <taxon>Agaricales</taxon>
        <taxon>Agaricineae</taxon>
        <taxon>Strophariaceae</taxon>
        <taxon>Psilocybe</taxon>
    </lineage>
</organism>
<evidence type="ECO:0000313" key="2">
    <source>
        <dbReference type="EMBL" id="KAG5163831.1"/>
    </source>
</evidence>
<dbReference type="Gene3D" id="2.60.40.420">
    <property type="entry name" value="Cupredoxins - blue copper proteins"/>
    <property type="match status" value="1"/>
</dbReference>
<evidence type="ECO:0000256" key="1">
    <source>
        <dbReference type="SAM" id="SignalP"/>
    </source>
</evidence>
<feature type="signal peptide" evidence="1">
    <location>
        <begin position="1"/>
        <end position="16"/>
    </location>
</feature>
<dbReference type="PANTHER" id="PTHR34883:SF15">
    <property type="entry name" value="EXTRACELLULAR SERINE-RICH PROTEIN"/>
    <property type="match status" value="1"/>
</dbReference>
<dbReference type="InterPro" id="IPR008972">
    <property type="entry name" value="Cupredoxin"/>
</dbReference>
<comment type="caution">
    <text evidence="2">The sequence shown here is derived from an EMBL/GenBank/DDBJ whole genome shotgun (WGS) entry which is preliminary data.</text>
</comment>
<dbReference type="CDD" id="cd00920">
    <property type="entry name" value="Cupredoxin"/>
    <property type="match status" value="1"/>
</dbReference>
<protein>
    <recommendedName>
        <fullName evidence="3">Extracellular serine-rich protein</fullName>
    </recommendedName>
</protein>
<evidence type="ECO:0008006" key="3">
    <source>
        <dbReference type="Google" id="ProtNLM"/>
    </source>
</evidence>
<keyword evidence="1" id="KW-0732">Signal</keyword>
<dbReference type="EMBL" id="JAFIQS010000013">
    <property type="protein sequence ID" value="KAG5163831.1"/>
    <property type="molecule type" value="Genomic_DNA"/>
</dbReference>
<dbReference type="OrthoDB" id="2331100at2759"/>
<dbReference type="AlphaFoldDB" id="A0A8H7XPS8"/>
<dbReference type="PANTHER" id="PTHR34883">
    <property type="entry name" value="SERINE-RICH PROTEIN, PUTATIVE-RELATED-RELATED"/>
    <property type="match status" value="1"/>
</dbReference>
<dbReference type="InterPro" id="IPR052953">
    <property type="entry name" value="Ser-rich/MCO-related"/>
</dbReference>
<reference evidence="2" key="1">
    <citation type="submission" date="2021-02" db="EMBL/GenBank/DDBJ databases">
        <title>Psilocybe cubensis genome.</title>
        <authorList>
            <person name="Mckernan K.J."/>
            <person name="Crawford S."/>
            <person name="Trippe A."/>
            <person name="Kane L.T."/>
            <person name="Mclaughlin S."/>
        </authorList>
    </citation>
    <scope>NUCLEOTIDE SEQUENCE [LARGE SCALE GENOMIC DNA]</scope>
    <source>
        <strain evidence="2">MGC-MH-2018</strain>
    </source>
</reference>
<accession>A0A8H7XPS8</accession>